<dbReference type="EMBL" id="CP012673">
    <property type="protein sequence ID" value="AUX43683.1"/>
    <property type="molecule type" value="Genomic_DNA"/>
</dbReference>
<name>A0A2L0EWK5_SORCE</name>
<sequence length="281" mass="31156">MAGLRKKLLGRGRRRPRRCLRRGVVEHPQAWVHDANAQTLGAQHGLMLLGIAGDEHDNGLLIERTRAAPMPALIGALGWAGGAFALDARRPARERGRRGRARRSSRARADHGRGAVGGGRGGRRDPGFGAGSGRTRNRRTQGVPASELVSHPRDLPDPPTRERLEQPSAEPRRWWSYLPERELSFTADARYRRGRPYTPLVSLQELDAGRVVPDARRTLLRQLTVRTGGVERFDPHDFVVVQEAAIRAWESLVRHVSTRRAGIRPDPGPGGWVEAARCRTS</sequence>
<evidence type="ECO:0000256" key="1">
    <source>
        <dbReference type="SAM" id="MobiDB-lite"/>
    </source>
</evidence>
<dbReference type="AlphaFoldDB" id="A0A2L0EWK5"/>
<feature type="compositionally biased region" description="Basic residues" evidence="1">
    <location>
        <begin position="95"/>
        <end position="106"/>
    </location>
</feature>
<evidence type="ECO:0000313" key="3">
    <source>
        <dbReference type="Proteomes" id="UP000238348"/>
    </source>
</evidence>
<feature type="compositionally biased region" description="Basic and acidic residues" evidence="1">
    <location>
        <begin position="150"/>
        <end position="169"/>
    </location>
</feature>
<proteinExistence type="predicted"/>
<reference evidence="2 3" key="1">
    <citation type="submission" date="2015-09" db="EMBL/GenBank/DDBJ databases">
        <title>Sorangium comparison.</title>
        <authorList>
            <person name="Zaburannyi N."/>
            <person name="Bunk B."/>
            <person name="Overmann J."/>
            <person name="Mueller R."/>
        </authorList>
    </citation>
    <scope>NUCLEOTIDE SEQUENCE [LARGE SCALE GENOMIC DNA]</scope>
    <source>
        <strain evidence="2 3">So ce26</strain>
    </source>
</reference>
<protein>
    <submittedName>
        <fullName evidence="2">Uncharacterized protein</fullName>
    </submittedName>
</protein>
<accession>A0A2L0EWK5</accession>
<feature type="region of interest" description="Disordered" evidence="1">
    <location>
        <begin position="90"/>
        <end position="169"/>
    </location>
</feature>
<organism evidence="2 3">
    <name type="scientific">Sorangium cellulosum</name>
    <name type="common">Polyangium cellulosum</name>
    <dbReference type="NCBI Taxonomy" id="56"/>
    <lineage>
        <taxon>Bacteria</taxon>
        <taxon>Pseudomonadati</taxon>
        <taxon>Myxococcota</taxon>
        <taxon>Polyangia</taxon>
        <taxon>Polyangiales</taxon>
        <taxon>Polyangiaceae</taxon>
        <taxon>Sorangium</taxon>
    </lineage>
</organism>
<dbReference type="Proteomes" id="UP000238348">
    <property type="component" value="Chromosome"/>
</dbReference>
<evidence type="ECO:0000313" key="2">
    <source>
        <dbReference type="EMBL" id="AUX43683.1"/>
    </source>
</evidence>
<gene>
    <name evidence="2" type="ORF">SOCE26_051350</name>
</gene>